<comment type="caution">
    <text evidence="2">The sequence shown here is derived from an EMBL/GenBank/DDBJ whole genome shotgun (WGS) entry which is preliminary data.</text>
</comment>
<feature type="transmembrane region" description="Helical" evidence="1">
    <location>
        <begin position="194"/>
        <end position="212"/>
    </location>
</feature>
<dbReference type="EMBL" id="BMIA01000007">
    <property type="protein sequence ID" value="GGH54895.1"/>
    <property type="molecule type" value="Genomic_DNA"/>
</dbReference>
<gene>
    <name evidence="2" type="ORF">GCM10007423_61870</name>
</gene>
<feature type="transmembrane region" description="Helical" evidence="1">
    <location>
        <begin position="305"/>
        <end position="324"/>
    </location>
</feature>
<feature type="transmembrane region" description="Helical" evidence="1">
    <location>
        <begin position="17"/>
        <end position="37"/>
    </location>
</feature>
<keyword evidence="1" id="KW-1133">Transmembrane helix</keyword>
<evidence type="ECO:0000313" key="3">
    <source>
        <dbReference type="Proteomes" id="UP000600214"/>
    </source>
</evidence>
<feature type="transmembrane region" description="Helical" evidence="1">
    <location>
        <begin position="90"/>
        <end position="108"/>
    </location>
</feature>
<evidence type="ECO:0000256" key="1">
    <source>
        <dbReference type="SAM" id="Phobius"/>
    </source>
</evidence>
<protein>
    <submittedName>
        <fullName evidence="2">Uncharacterized protein</fullName>
    </submittedName>
</protein>
<dbReference type="RefSeq" id="WP_188939191.1">
    <property type="nucleotide sequence ID" value="NZ_BMIA01000007.1"/>
</dbReference>
<accession>A0ABQ1ZB92</accession>
<dbReference type="Proteomes" id="UP000600214">
    <property type="component" value="Unassembled WGS sequence"/>
</dbReference>
<feature type="transmembrane region" description="Helical" evidence="1">
    <location>
        <begin position="374"/>
        <end position="394"/>
    </location>
</feature>
<feature type="transmembrane region" description="Helical" evidence="1">
    <location>
        <begin position="344"/>
        <end position="362"/>
    </location>
</feature>
<evidence type="ECO:0000313" key="2">
    <source>
        <dbReference type="EMBL" id="GGH54895.1"/>
    </source>
</evidence>
<feature type="transmembrane region" description="Helical" evidence="1">
    <location>
        <begin position="274"/>
        <end position="293"/>
    </location>
</feature>
<feature type="transmembrane region" description="Helical" evidence="1">
    <location>
        <begin position="120"/>
        <end position="142"/>
    </location>
</feature>
<proteinExistence type="predicted"/>
<name>A0ABQ1ZB92_9BACT</name>
<reference evidence="3" key="1">
    <citation type="journal article" date="2019" name="Int. J. Syst. Evol. Microbiol.">
        <title>The Global Catalogue of Microorganisms (GCM) 10K type strain sequencing project: providing services to taxonomists for standard genome sequencing and annotation.</title>
        <authorList>
            <consortium name="The Broad Institute Genomics Platform"/>
            <consortium name="The Broad Institute Genome Sequencing Center for Infectious Disease"/>
            <person name="Wu L."/>
            <person name="Ma J."/>
        </authorList>
    </citation>
    <scope>NUCLEOTIDE SEQUENCE [LARGE SCALE GENOMIC DNA]</scope>
    <source>
        <strain evidence="3">CGMCC 1.15288</strain>
    </source>
</reference>
<feature type="transmembrane region" description="Helical" evidence="1">
    <location>
        <begin position="219"/>
        <end position="238"/>
    </location>
</feature>
<organism evidence="2 3">
    <name type="scientific">Dyadobacter endophyticus</name>
    <dbReference type="NCBI Taxonomy" id="1749036"/>
    <lineage>
        <taxon>Bacteria</taxon>
        <taxon>Pseudomonadati</taxon>
        <taxon>Bacteroidota</taxon>
        <taxon>Cytophagia</taxon>
        <taxon>Cytophagales</taxon>
        <taxon>Spirosomataceae</taxon>
        <taxon>Dyadobacter</taxon>
    </lineage>
</organism>
<keyword evidence="1" id="KW-0472">Membrane</keyword>
<keyword evidence="3" id="KW-1185">Reference proteome</keyword>
<sequence>MTHYFSWLKNPDNKLKLLILAFFVILFPFIAVSFFAFPTTDDYCHTLAVKELGYWGYQAHYWKTWSGRYIGTLISATQPLAYDSYTGYKLAPIVLILLYVHASLKFAGAITAGKLPKWQTVLLAFLLVFVLIAELPVVSGYFYWYTGYYYTVADIGTLYLLAYLFRNYAKLSIQNVVMLALGTILLVGMNEYTLVWLVVLSGGWFFFSSVIARKLQIKYMLLSLVALSFGVLSVTAPGNGARAESGLYPTPLKYNLLFSIKNSLVWEIHNFSKMAPALCVLALVLIPIGCQLFKSKGEDDFKFFGVHPALSILIFVGCMYLSYFPSYWSIAEPPNLRGQCVITFWTLIGWTYNVFVLTFWVLKKGYMQPTAQGPAVAWVAGLYFLFLFAGNFNYRSAWSDLLTGRAARFNQEMHERTALVLNTKEQQVYVPKLKNVPYTILIVNDETDPAWASVEVNNGCAEWFFKKKFFYK</sequence>
<feature type="transmembrane region" description="Helical" evidence="1">
    <location>
        <begin position="172"/>
        <end position="188"/>
    </location>
</feature>
<keyword evidence="1" id="KW-0812">Transmembrane</keyword>
<feature type="transmembrane region" description="Helical" evidence="1">
    <location>
        <begin position="148"/>
        <end position="165"/>
    </location>
</feature>